<organism evidence="8 9">
    <name type="scientific">Sulfobacillus harzensis</name>
    <dbReference type="NCBI Taxonomy" id="2729629"/>
    <lineage>
        <taxon>Bacteria</taxon>
        <taxon>Bacillati</taxon>
        <taxon>Bacillota</taxon>
        <taxon>Clostridia</taxon>
        <taxon>Eubacteriales</taxon>
        <taxon>Clostridiales Family XVII. Incertae Sedis</taxon>
        <taxon>Sulfobacillus</taxon>
    </lineage>
</organism>
<gene>
    <name evidence="8" type="ORF">HIJ39_04855</name>
</gene>
<name>A0A7Y0L4E6_9FIRM</name>
<dbReference type="PRINTS" id="PR00702">
    <property type="entry name" value="ACRIFLAVINRP"/>
</dbReference>
<dbReference type="Proteomes" id="UP000533476">
    <property type="component" value="Unassembled WGS sequence"/>
</dbReference>
<dbReference type="PANTHER" id="PTHR33406">
    <property type="entry name" value="MEMBRANE PROTEIN MJ1562-RELATED"/>
    <property type="match status" value="1"/>
</dbReference>
<keyword evidence="5 6" id="KW-0472">Membrane</keyword>
<feature type="transmembrane region" description="Helical" evidence="6">
    <location>
        <begin position="214"/>
        <end position="244"/>
    </location>
</feature>
<proteinExistence type="predicted"/>
<keyword evidence="9" id="KW-1185">Reference proteome</keyword>
<evidence type="ECO:0000256" key="6">
    <source>
        <dbReference type="SAM" id="Phobius"/>
    </source>
</evidence>
<feature type="transmembrane region" description="Helical" evidence="6">
    <location>
        <begin position="306"/>
        <end position="333"/>
    </location>
</feature>
<feature type="transmembrane region" description="Helical" evidence="6">
    <location>
        <begin position="671"/>
        <end position="692"/>
    </location>
</feature>
<dbReference type="GO" id="GO:0022857">
    <property type="term" value="F:transmembrane transporter activity"/>
    <property type="evidence" value="ECO:0007669"/>
    <property type="project" value="InterPro"/>
</dbReference>
<feature type="transmembrane region" description="Helical" evidence="6">
    <location>
        <begin position="20"/>
        <end position="39"/>
    </location>
</feature>
<dbReference type="Pfam" id="PF03176">
    <property type="entry name" value="MMPL"/>
    <property type="match status" value="2"/>
</dbReference>
<dbReference type="InterPro" id="IPR001036">
    <property type="entry name" value="Acrflvin-R"/>
</dbReference>
<feature type="transmembrane region" description="Helical" evidence="6">
    <location>
        <begin position="339"/>
        <end position="365"/>
    </location>
</feature>
<dbReference type="AlphaFoldDB" id="A0A7Y0L4E6"/>
<dbReference type="InterPro" id="IPR050545">
    <property type="entry name" value="Mycobact_MmpL"/>
</dbReference>
<keyword evidence="4 6" id="KW-1133">Transmembrane helix</keyword>
<keyword evidence="2" id="KW-1003">Cell membrane</keyword>
<dbReference type="Gene3D" id="1.20.1640.10">
    <property type="entry name" value="Multidrug efflux transporter AcrB transmembrane domain"/>
    <property type="match status" value="2"/>
</dbReference>
<feature type="transmembrane region" description="Helical" evidence="6">
    <location>
        <begin position="698"/>
        <end position="724"/>
    </location>
</feature>
<feature type="transmembrane region" description="Helical" evidence="6">
    <location>
        <begin position="620"/>
        <end position="639"/>
    </location>
</feature>
<evidence type="ECO:0000313" key="8">
    <source>
        <dbReference type="EMBL" id="NMP21684.1"/>
    </source>
</evidence>
<dbReference type="SUPFAM" id="SSF82866">
    <property type="entry name" value="Multidrug efflux transporter AcrB transmembrane domain"/>
    <property type="match status" value="2"/>
</dbReference>
<feature type="transmembrane region" description="Helical" evidence="6">
    <location>
        <begin position="556"/>
        <end position="575"/>
    </location>
</feature>
<feature type="transmembrane region" description="Helical" evidence="6">
    <location>
        <begin position="587"/>
        <end position="608"/>
    </location>
</feature>
<evidence type="ECO:0000256" key="1">
    <source>
        <dbReference type="ARBA" id="ARBA00004651"/>
    </source>
</evidence>
<dbReference type="InterPro" id="IPR000731">
    <property type="entry name" value="SSD"/>
</dbReference>
<evidence type="ECO:0000256" key="3">
    <source>
        <dbReference type="ARBA" id="ARBA00022692"/>
    </source>
</evidence>
<evidence type="ECO:0000256" key="4">
    <source>
        <dbReference type="ARBA" id="ARBA00022989"/>
    </source>
</evidence>
<sequence length="820" mass="86825">MSTFLYRVGQQAYRNPWRFIVGWVVILGILATLLGVNGVHISNNMTIQGTEAQQVLDRLHRAMPKLSGGQGSVVFTAPKRERLDTPQRLAALARVVRRVDHLHDVVNPAKGTPSAQNTAKPERSLSRTAAFGGHRARYGPLMDHGVPIPGVIVSSNGRVALFQFQFTVPNTSVSSTLLSTIVRDAKSAQHGTGITVLPTYSLQQQVPQEGSTDLIGLGVAAIVLLVTLGSVVAAGLPILIALAGVGVGVGGALAFSKFFPVVNITPVLALMIGLAVGIDYSLFIVNRQRRLMINHGLNAQEALGRAVGTAGTAVLFSGSTVVIALCAMVVMGIQFMSVMALVAAATVAITVLLALTLLPALLGLIGERIRGRAQGTKQNQSRPRWAHKWVHGVITGRWLVIVGVVVLLGAAAIPSTKMKLGFPSGATANLNTASRQSYDAISSAFGPGFNGPLLVVAQPRGSSQKITPTVLSRLVLGVQKVGDVSLVAPMGISTHGTLAVLSVIPKSGPNAQATINLVKHLRSRGLRVAANNHLALGVTGMTALNIDMSAKLAHVFPIYVSIIVILSFLILLLVFRSIMVPLKATVGFLLGILATFGMSTAVFQWGWFHAALGFDTGGPLLSFLPILVTGILYGLAMDYEMFLVSSMRESHVHGHRGTASVIDGYDQASRVVVAAATIMVSVFAGFIFSPNIEIKQIGFALALGILIDAFIIRLTLVPAVMALLGDKSWWIPQWLHRRLPNLDVEGDTLVAALRAQDGEPGAISNQTRALILAVAAAWSARHGARPGATLEEEERLKKALELVRTILARGDNTTPEAAPE</sequence>
<keyword evidence="3 6" id="KW-0812">Transmembrane</keyword>
<dbReference type="PANTHER" id="PTHR33406:SF13">
    <property type="entry name" value="MEMBRANE PROTEIN YDFJ"/>
    <property type="match status" value="1"/>
</dbReference>
<evidence type="ECO:0000259" key="7">
    <source>
        <dbReference type="PROSITE" id="PS50156"/>
    </source>
</evidence>
<protein>
    <submittedName>
        <fullName evidence="8">MMPL family transporter</fullName>
    </submittedName>
</protein>
<dbReference type="PROSITE" id="PS50156">
    <property type="entry name" value="SSD"/>
    <property type="match status" value="1"/>
</dbReference>
<reference evidence="8 9" key="1">
    <citation type="submission" date="2020-04" db="EMBL/GenBank/DDBJ databases">
        <authorList>
            <person name="Zhang R."/>
            <person name="Schippers A."/>
        </authorList>
    </citation>
    <scope>NUCLEOTIDE SEQUENCE [LARGE SCALE GENOMIC DNA]</scope>
    <source>
        <strain evidence="8 9">DSM 109850</strain>
    </source>
</reference>
<evidence type="ECO:0000256" key="2">
    <source>
        <dbReference type="ARBA" id="ARBA00022475"/>
    </source>
</evidence>
<comment type="subcellular location">
    <subcellularLocation>
        <location evidence="1">Cell membrane</location>
        <topology evidence="1">Multi-pass membrane protein</topology>
    </subcellularLocation>
</comment>
<dbReference type="EMBL" id="JABBVZ010000011">
    <property type="protein sequence ID" value="NMP21684.1"/>
    <property type="molecule type" value="Genomic_DNA"/>
</dbReference>
<feature type="transmembrane region" description="Helical" evidence="6">
    <location>
        <begin position="386"/>
        <end position="413"/>
    </location>
</feature>
<accession>A0A7Y0L4E6</accession>
<dbReference type="GO" id="GO:0005886">
    <property type="term" value="C:plasma membrane"/>
    <property type="evidence" value="ECO:0007669"/>
    <property type="project" value="UniProtKB-SubCell"/>
</dbReference>
<comment type="caution">
    <text evidence="8">The sequence shown here is derived from an EMBL/GenBank/DDBJ whole genome shotgun (WGS) entry which is preliminary data.</text>
</comment>
<evidence type="ECO:0000256" key="5">
    <source>
        <dbReference type="ARBA" id="ARBA00023136"/>
    </source>
</evidence>
<dbReference type="RefSeq" id="WP_169097297.1">
    <property type="nucleotide sequence ID" value="NZ_JABBVZ010000011.1"/>
</dbReference>
<dbReference type="InterPro" id="IPR004869">
    <property type="entry name" value="MMPL_dom"/>
</dbReference>
<feature type="domain" description="SSD" evidence="7">
    <location>
        <begin position="221"/>
        <end position="364"/>
    </location>
</feature>
<feature type="transmembrane region" description="Helical" evidence="6">
    <location>
        <begin position="264"/>
        <end position="285"/>
    </location>
</feature>
<evidence type="ECO:0000313" key="9">
    <source>
        <dbReference type="Proteomes" id="UP000533476"/>
    </source>
</evidence>